<dbReference type="GO" id="GO:0009423">
    <property type="term" value="P:chorismate biosynthetic process"/>
    <property type="evidence" value="ECO:0007669"/>
    <property type="project" value="TreeGrafter"/>
</dbReference>
<dbReference type="Gene3D" id="3.40.50.720">
    <property type="entry name" value="NAD(P)-binding Rossmann-like Domain"/>
    <property type="match status" value="1"/>
</dbReference>
<dbReference type="AlphaFoldDB" id="A0A9X1MBL4"/>
<evidence type="ECO:0000256" key="1">
    <source>
        <dbReference type="ARBA" id="ARBA00004871"/>
    </source>
</evidence>
<dbReference type="NCBIfam" id="NF009201">
    <property type="entry name" value="PRK12549.1"/>
    <property type="match status" value="1"/>
</dbReference>
<dbReference type="CDD" id="cd01065">
    <property type="entry name" value="NAD_bind_Shikimate_DH"/>
    <property type="match status" value="1"/>
</dbReference>
<dbReference type="SUPFAM" id="SSF53223">
    <property type="entry name" value="Aminoacid dehydrogenase-like, N-terminal domain"/>
    <property type="match status" value="1"/>
</dbReference>
<evidence type="ECO:0000256" key="2">
    <source>
        <dbReference type="ARBA" id="ARBA00023141"/>
    </source>
</evidence>
<feature type="domain" description="Shikimate dehydrogenase substrate binding N-terminal" evidence="3">
    <location>
        <begin position="12"/>
        <end position="98"/>
    </location>
</feature>
<dbReference type="GO" id="GO:0004764">
    <property type="term" value="F:shikimate 3-dehydrogenase (NADP+) activity"/>
    <property type="evidence" value="ECO:0007669"/>
    <property type="project" value="UniProtKB-EC"/>
</dbReference>
<evidence type="ECO:0000259" key="3">
    <source>
        <dbReference type="Pfam" id="PF08501"/>
    </source>
</evidence>
<dbReference type="EMBL" id="JAJFZV010000001">
    <property type="protein sequence ID" value="MCC3296265.1"/>
    <property type="molecule type" value="Genomic_DNA"/>
</dbReference>
<evidence type="ECO:0000313" key="4">
    <source>
        <dbReference type="EMBL" id="MCC3296265.1"/>
    </source>
</evidence>
<dbReference type="InterPro" id="IPR022893">
    <property type="entry name" value="Shikimate_DH_fam"/>
</dbReference>
<dbReference type="InterPro" id="IPR046346">
    <property type="entry name" value="Aminoacid_DH-like_N_sf"/>
</dbReference>
<keyword evidence="2" id="KW-0057">Aromatic amino acid biosynthesis</keyword>
<dbReference type="PANTHER" id="PTHR21089">
    <property type="entry name" value="SHIKIMATE DEHYDROGENASE"/>
    <property type="match status" value="1"/>
</dbReference>
<dbReference type="SUPFAM" id="SSF51735">
    <property type="entry name" value="NAD(P)-binding Rossmann-fold domains"/>
    <property type="match status" value="1"/>
</dbReference>
<dbReference type="Gene3D" id="3.40.50.10860">
    <property type="entry name" value="Leucine Dehydrogenase, chain A, domain 1"/>
    <property type="match status" value="1"/>
</dbReference>
<dbReference type="PANTHER" id="PTHR21089:SF1">
    <property type="entry name" value="BIFUNCTIONAL 3-DEHYDROQUINATE DEHYDRATASE_SHIKIMATE DEHYDROGENASE, CHLOROPLASTIC"/>
    <property type="match status" value="1"/>
</dbReference>
<dbReference type="RefSeq" id="WP_227894009.1">
    <property type="nucleotide sequence ID" value="NZ_CP099466.1"/>
</dbReference>
<evidence type="ECO:0000313" key="5">
    <source>
        <dbReference type="Proteomes" id="UP001139158"/>
    </source>
</evidence>
<dbReference type="InterPro" id="IPR036291">
    <property type="entry name" value="NAD(P)-bd_dom_sf"/>
</dbReference>
<dbReference type="Proteomes" id="UP001139158">
    <property type="component" value="Unassembled WGS sequence"/>
</dbReference>
<gene>
    <name evidence="4" type="ORF">LJ757_00405</name>
</gene>
<proteinExistence type="predicted"/>
<comment type="pathway">
    <text evidence="1">Metabolic intermediate biosynthesis; chorismate biosynthesis; chorismate from D-erythrose 4-phosphate and phosphoenolpyruvate: step 4/7.</text>
</comment>
<dbReference type="GO" id="GO:0005829">
    <property type="term" value="C:cytosol"/>
    <property type="evidence" value="ECO:0007669"/>
    <property type="project" value="TreeGrafter"/>
</dbReference>
<dbReference type="InterPro" id="IPR013708">
    <property type="entry name" value="Shikimate_DH-bd_N"/>
</dbReference>
<sequence length="294" mass="30810">MSTGSGPLRIGLIGNGLATSLSPLIHEEEARALGLSGYSYERLDLSGIAAVDLAEVLKEALHEGFTGFNVTYPHKQAILPCLDSIAPDAAVLGAVNTIVVSEAGLTGYNTDRSGFLAGLRRVLPAGTRHQTAALFGAGGAGSAVAAALLDFGVQNLRIIDPVPERREQLKAALQLAYPARSGTSIQAGGEELAHEWVSTADGVVNATPIGMEHIPGTPFDTAWLRPGHWVADVVYRPVRTALLAEASQLGCPVVDGTTMLVEQAADTFALLTGIEPVRTRMRSHLARLLAPAVR</sequence>
<reference evidence="4" key="1">
    <citation type="submission" date="2021-10" db="EMBL/GenBank/DDBJ databases">
        <title>Novel species in genus Arthrobacter.</title>
        <authorList>
            <person name="Liu Y."/>
        </authorList>
    </citation>
    <scope>NUCLEOTIDE SEQUENCE</scope>
    <source>
        <strain evidence="4">Zg-Y453</strain>
    </source>
</reference>
<dbReference type="GO" id="GO:0009073">
    <property type="term" value="P:aromatic amino acid family biosynthetic process"/>
    <property type="evidence" value="ECO:0007669"/>
    <property type="project" value="UniProtKB-KW"/>
</dbReference>
<comment type="caution">
    <text evidence="4">The sequence shown here is derived from an EMBL/GenBank/DDBJ whole genome shotgun (WGS) entry which is preliminary data.</text>
</comment>
<dbReference type="GO" id="GO:0019632">
    <property type="term" value="P:shikimate metabolic process"/>
    <property type="evidence" value="ECO:0007669"/>
    <property type="project" value="TreeGrafter"/>
</dbReference>
<keyword evidence="2" id="KW-0028">Amino-acid biosynthesis</keyword>
<protein>
    <submittedName>
        <fullName evidence="4">Shikimate dehydrogenase</fullName>
        <ecNumber evidence="4">1.1.1.25</ecNumber>
    </submittedName>
</protein>
<organism evidence="4 5">
    <name type="scientific">Arthrobacter caoxuetaonis</name>
    <dbReference type="NCBI Taxonomy" id="2886935"/>
    <lineage>
        <taxon>Bacteria</taxon>
        <taxon>Bacillati</taxon>
        <taxon>Actinomycetota</taxon>
        <taxon>Actinomycetes</taxon>
        <taxon>Micrococcales</taxon>
        <taxon>Micrococcaceae</taxon>
        <taxon>Arthrobacter</taxon>
    </lineage>
</organism>
<dbReference type="Pfam" id="PF08501">
    <property type="entry name" value="Shikimate_dh_N"/>
    <property type="match status" value="1"/>
</dbReference>
<name>A0A9X1MBL4_9MICC</name>
<dbReference type="EC" id="1.1.1.25" evidence="4"/>
<dbReference type="GO" id="GO:0050661">
    <property type="term" value="F:NADP binding"/>
    <property type="evidence" value="ECO:0007669"/>
    <property type="project" value="TreeGrafter"/>
</dbReference>
<keyword evidence="4" id="KW-0560">Oxidoreductase</keyword>
<keyword evidence="5" id="KW-1185">Reference proteome</keyword>
<accession>A0A9X1MBL4</accession>